<evidence type="ECO:0000313" key="1">
    <source>
        <dbReference type="EMBL" id="RBW68051.1"/>
    </source>
</evidence>
<dbReference type="OrthoDB" id="529831at2"/>
<dbReference type="EMBL" id="QOCW01000026">
    <property type="protein sequence ID" value="RBW68051.1"/>
    <property type="molecule type" value="Genomic_DNA"/>
</dbReference>
<gene>
    <name evidence="1" type="ORF">DS031_18860</name>
</gene>
<evidence type="ECO:0000313" key="2">
    <source>
        <dbReference type="Proteomes" id="UP000253314"/>
    </source>
</evidence>
<accession>A0A366XVT3</accession>
<keyword evidence="2" id="KW-1185">Reference proteome</keyword>
<comment type="caution">
    <text evidence="1">The sequence shown here is derived from an EMBL/GenBank/DDBJ whole genome shotgun (WGS) entry which is preliminary data.</text>
</comment>
<proteinExistence type="predicted"/>
<organism evidence="1 2">
    <name type="scientific">Bacillus taeanensis</name>
    <dbReference type="NCBI Taxonomy" id="273032"/>
    <lineage>
        <taxon>Bacteria</taxon>
        <taxon>Bacillati</taxon>
        <taxon>Bacillota</taxon>
        <taxon>Bacilli</taxon>
        <taxon>Bacillales</taxon>
        <taxon>Bacillaceae</taxon>
        <taxon>Bacillus</taxon>
    </lineage>
</organism>
<name>A0A366XVT3_9BACI</name>
<dbReference type="AlphaFoldDB" id="A0A366XVT3"/>
<dbReference type="Proteomes" id="UP000253314">
    <property type="component" value="Unassembled WGS sequence"/>
</dbReference>
<sequence>MLSVSLLLTAIMSESVGASSAAEKRFPISFMVEMLPWEVVDQLLPRKAVFQVVDLETGLQFTVQRRAGSKHADVQPLTKKDTDTMKKIYNGKWSWKRRAILVLADDQLIAASMHGMPHGAGALRNGFPGHFCIHFLNSTTHGSKYPDLSHQMMILKAAGKLDDYLQTVSPYELIDMYLAAVNQSDPYFINAVTHHTKSLKKMLVKLKDIEAVKRESDFGNEELSYLAVDIPVKVEIFQKGKRGKETKVLHFVIRRDSITDPWKIECESLLKQI</sequence>
<protein>
    <submittedName>
        <fullName evidence="1">Uncharacterized protein</fullName>
    </submittedName>
</protein>
<reference evidence="1 2" key="1">
    <citation type="submission" date="2018-07" db="EMBL/GenBank/DDBJ databases">
        <title>Lottiidibacillus patelloidae gen. nov., sp. nov., isolated from the intestinal tract of a marine limpet and the reclassification of B. taeanensis BH030017T, B. algicola KMM 3737T and B. hwajinpoensis SW-72T as genus Lottiidibacillus.</title>
        <authorList>
            <person name="Liu R."/>
            <person name="Huang Z."/>
        </authorList>
    </citation>
    <scope>NUCLEOTIDE SEQUENCE [LARGE SCALE GENOMIC DNA]</scope>
    <source>
        <strain evidence="1 2">BH030017</strain>
    </source>
</reference>